<dbReference type="EMBL" id="BSDE01000003">
    <property type="protein sequence ID" value="GLH73309.1"/>
    <property type="molecule type" value="Genomic_DNA"/>
</dbReference>
<feature type="transmembrane region" description="Helical" evidence="1">
    <location>
        <begin position="52"/>
        <end position="70"/>
    </location>
</feature>
<feature type="transmembrane region" description="Helical" evidence="1">
    <location>
        <begin position="21"/>
        <end position="40"/>
    </location>
</feature>
<protein>
    <recommendedName>
        <fullName evidence="2">Signal transduction histidine kinase internal region domain-containing protein</fullName>
    </recommendedName>
</protein>
<keyword evidence="1" id="KW-0812">Transmembrane</keyword>
<dbReference type="InterPro" id="IPR050640">
    <property type="entry name" value="Bact_2-comp_sensor_kinase"/>
</dbReference>
<name>A0ABQ5QFD9_9BACT</name>
<reference evidence="3 4" key="1">
    <citation type="journal article" date="2023" name="Antonie Van Leeuwenhoek">
        <title>Mesoterricola silvestris gen. nov., sp. nov., Mesoterricola sediminis sp. nov., Geothrix oryzae sp. nov., Geothrix edaphica sp. nov., Geothrix rubra sp. nov., and Geothrix limicola sp. nov., six novel members of Acidobacteriota isolated from soils.</title>
        <authorList>
            <person name="Itoh H."/>
            <person name="Sugisawa Y."/>
            <person name="Mise K."/>
            <person name="Xu Z."/>
            <person name="Kuniyasu M."/>
            <person name="Ushijima N."/>
            <person name="Kawano K."/>
            <person name="Kobayashi E."/>
            <person name="Shiratori Y."/>
            <person name="Masuda Y."/>
            <person name="Senoo K."/>
        </authorList>
    </citation>
    <scope>NUCLEOTIDE SEQUENCE [LARGE SCALE GENOMIC DNA]</scope>
    <source>
        <strain evidence="3 4">Red804</strain>
    </source>
</reference>
<feature type="transmembrane region" description="Helical" evidence="1">
    <location>
        <begin position="91"/>
        <end position="113"/>
    </location>
</feature>
<feature type="transmembrane region" description="Helical" evidence="1">
    <location>
        <begin position="141"/>
        <end position="161"/>
    </location>
</feature>
<dbReference type="SUPFAM" id="SSF55874">
    <property type="entry name" value="ATPase domain of HSP90 chaperone/DNA topoisomerase II/histidine kinase"/>
    <property type="match status" value="1"/>
</dbReference>
<evidence type="ECO:0000259" key="2">
    <source>
        <dbReference type="Pfam" id="PF06580"/>
    </source>
</evidence>
<dbReference type="InterPro" id="IPR010559">
    <property type="entry name" value="Sig_transdc_His_kin_internal"/>
</dbReference>
<dbReference type="PANTHER" id="PTHR34220:SF7">
    <property type="entry name" value="SENSOR HISTIDINE KINASE YPDA"/>
    <property type="match status" value="1"/>
</dbReference>
<keyword evidence="1" id="KW-1133">Transmembrane helix</keyword>
<comment type="caution">
    <text evidence="3">The sequence shown here is derived from an EMBL/GenBank/DDBJ whole genome shotgun (WGS) entry which is preliminary data.</text>
</comment>
<keyword evidence="1" id="KW-0472">Membrane</keyword>
<dbReference type="InterPro" id="IPR036890">
    <property type="entry name" value="HATPase_C_sf"/>
</dbReference>
<gene>
    <name evidence="3" type="ORF">GETHLI_18110</name>
</gene>
<dbReference type="Gene3D" id="3.30.565.10">
    <property type="entry name" value="Histidine kinase-like ATPase, C-terminal domain"/>
    <property type="match status" value="1"/>
</dbReference>
<dbReference type="Proteomes" id="UP001165069">
    <property type="component" value="Unassembled WGS sequence"/>
</dbReference>
<sequence>MLEPMRLAPLQQHFHARLRRRVPWIVVLVFAVVFTGFQFLLVPANQLRQSGALLNTLVMPFVISFCYGFLSPLPWRWSGDDRARAPFWRGLAQALLFNTLIILLLVSVSWLMVRNASLKAEALGLGQGAKVTFKTVLSMNLLGGVPIMSIVGAIIAFSVITEEEKLAAEAKLEEAQWVLLRGQLSPHVLFNSLNGLAELVRQDPEAAEQALLDLSELYRALLRHGDRPTAPLGDERALVQRFLAVEGLRMGERLKVSWGWDSGLDAVEAPPFLLQPLVENALKHGIAPHPAGGEMTIKLLRDKAGLRLQVVNTGRGLGLVPGQGVGLRNLEARLKLAYGSGASFHLRSEGATTVAEVALEGLETRR</sequence>
<feature type="domain" description="Signal transduction histidine kinase internal region" evidence="2">
    <location>
        <begin position="178"/>
        <end position="254"/>
    </location>
</feature>
<proteinExistence type="predicted"/>
<accession>A0ABQ5QFD9</accession>
<evidence type="ECO:0000313" key="3">
    <source>
        <dbReference type="EMBL" id="GLH73309.1"/>
    </source>
</evidence>
<organism evidence="3 4">
    <name type="scientific">Geothrix limicola</name>
    <dbReference type="NCBI Taxonomy" id="2927978"/>
    <lineage>
        <taxon>Bacteria</taxon>
        <taxon>Pseudomonadati</taxon>
        <taxon>Acidobacteriota</taxon>
        <taxon>Holophagae</taxon>
        <taxon>Holophagales</taxon>
        <taxon>Holophagaceae</taxon>
        <taxon>Geothrix</taxon>
    </lineage>
</organism>
<evidence type="ECO:0000256" key="1">
    <source>
        <dbReference type="SAM" id="Phobius"/>
    </source>
</evidence>
<dbReference type="Pfam" id="PF06580">
    <property type="entry name" value="His_kinase"/>
    <property type="match status" value="1"/>
</dbReference>
<evidence type="ECO:0000313" key="4">
    <source>
        <dbReference type="Proteomes" id="UP001165069"/>
    </source>
</evidence>
<dbReference type="PANTHER" id="PTHR34220">
    <property type="entry name" value="SENSOR HISTIDINE KINASE YPDA"/>
    <property type="match status" value="1"/>
</dbReference>
<keyword evidence="4" id="KW-1185">Reference proteome</keyword>